<feature type="region of interest" description="Disordered" evidence="1">
    <location>
        <begin position="74"/>
        <end position="134"/>
    </location>
</feature>
<accession>A0ABP6M311</accession>
<feature type="region of interest" description="Disordered" evidence="1">
    <location>
        <begin position="21"/>
        <end position="42"/>
    </location>
</feature>
<feature type="compositionally biased region" description="Low complexity" evidence="1">
    <location>
        <begin position="74"/>
        <end position="86"/>
    </location>
</feature>
<protein>
    <recommendedName>
        <fullName evidence="4">YtxH domain-containing protein</fullName>
    </recommendedName>
</protein>
<dbReference type="RefSeq" id="WP_311025156.1">
    <property type="nucleotide sequence ID" value="NZ_BAAAVT010000015.1"/>
</dbReference>
<proteinExistence type="predicted"/>
<evidence type="ECO:0000256" key="1">
    <source>
        <dbReference type="SAM" id="MobiDB-lite"/>
    </source>
</evidence>
<organism evidence="2 3">
    <name type="scientific">Nesterenkonia aethiopica</name>
    <dbReference type="NCBI Taxonomy" id="269144"/>
    <lineage>
        <taxon>Bacteria</taxon>
        <taxon>Bacillati</taxon>
        <taxon>Actinomycetota</taxon>
        <taxon>Actinomycetes</taxon>
        <taxon>Micrococcales</taxon>
        <taxon>Micrococcaceae</taxon>
        <taxon>Nesterenkonia</taxon>
    </lineage>
</organism>
<comment type="caution">
    <text evidence="2">The sequence shown here is derived from an EMBL/GenBank/DDBJ whole genome shotgun (WGS) entry which is preliminary data.</text>
</comment>
<reference evidence="3" key="1">
    <citation type="journal article" date="2019" name="Int. J. Syst. Evol. Microbiol.">
        <title>The Global Catalogue of Microorganisms (GCM) 10K type strain sequencing project: providing services to taxonomists for standard genome sequencing and annotation.</title>
        <authorList>
            <consortium name="The Broad Institute Genomics Platform"/>
            <consortium name="The Broad Institute Genome Sequencing Center for Infectious Disease"/>
            <person name="Wu L."/>
            <person name="Ma J."/>
        </authorList>
    </citation>
    <scope>NUCLEOTIDE SEQUENCE [LARGE SCALE GENOMIC DNA]</scope>
    <source>
        <strain evidence="3">JCM 14309</strain>
    </source>
</reference>
<gene>
    <name evidence="2" type="ORF">GCM10010529_23420</name>
</gene>
<dbReference type="EMBL" id="BAAAVT010000015">
    <property type="protein sequence ID" value="GAA3070394.1"/>
    <property type="molecule type" value="Genomic_DNA"/>
</dbReference>
<evidence type="ECO:0000313" key="2">
    <source>
        <dbReference type="EMBL" id="GAA3070394.1"/>
    </source>
</evidence>
<feature type="compositionally biased region" description="Basic and acidic residues" evidence="1">
    <location>
        <begin position="21"/>
        <end position="32"/>
    </location>
</feature>
<keyword evidence="3" id="KW-1185">Reference proteome</keyword>
<dbReference type="Proteomes" id="UP001500236">
    <property type="component" value="Unassembled WGS sequence"/>
</dbReference>
<sequence>MGLLSLGVGMAVGYVLGTKHGKEGFEQARRSASEAWNDPDLQEKIQDTVSSVSDTAGKVAQDVAEKTRRAATAAAEAVRQGGAEAAETFEEEFHAPETVPSSHGDVDSDPGLSTEKEGSDWAQEGGAPGDRGGG</sequence>
<evidence type="ECO:0008006" key="4">
    <source>
        <dbReference type="Google" id="ProtNLM"/>
    </source>
</evidence>
<name>A0ABP6M311_9MICC</name>
<evidence type="ECO:0000313" key="3">
    <source>
        <dbReference type="Proteomes" id="UP001500236"/>
    </source>
</evidence>